<dbReference type="AlphaFoldDB" id="A0A0M7ADE0"/>
<accession>A0A0M7ADE0</accession>
<evidence type="ECO:0000313" key="2">
    <source>
        <dbReference type="EMBL" id="CTQ72899.1"/>
    </source>
</evidence>
<dbReference type="OrthoDB" id="7870672at2"/>
<keyword evidence="3" id="KW-1185">Reference proteome</keyword>
<reference evidence="3" key="1">
    <citation type="submission" date="2015-07" db="EMBL/GenBank/DDBJ databases">
        <authorList>
            <person name="Rodrigo-Torres Lidia"/>
            <person name="Arahal R.David."/>
        </authorList>
    </citation>
    <scope>NUCLEOTIDE SEQUENCE [LARGE SCALE GENOMIC DNA]</scope>
    <source>
        <strain evidence="3">CECT 5112</strain>
    </source>
</reference>
<gene>
    <name evidence="2" type="ORF">LAX5112_03356</name>
</gene>
<dbReference type="RefSeq" id="WP_144432173.1">
    <property type="nucleotide sequence ID" value="NZ_CXWD01000013.1"/>
</dbReference>
<dbReference type="EMBL" id="CXWD01000013">
    <property type="protein sequence ID" value="CTQ72899.1"/>
    <property type="molecule type" value="Genomic_DNA"/>
</dbReference>
<proteinExistence type="predicted"/>
<keyword evidence="1" id="KW-0812">Transmembrane</keyword>
<evidence type="ECO:0000256" key="1">
    <source>
        <dbReference type="SAM" id="Phobius"/>
    </source>
</evidence>
<organism evidence="2 3">
    <name type="scientific">Roseibium alexandrii</name>
    <dbReference type="NCBI Taxonomy" id="388408"/>
    <lineage>
        <taxon>Bacteria</taxon>
        <taxon>Pseudomonadati</taxon>
        <taxon>Pseudomonadota</taxon>
        <taxon>Alphaproteobacteria</taxon>
        <taxon>Hyphomicrobiales</taxon>
        <taxon>Stappiaceae</taxon>
        <taxon>Roseibium</taxon>
    </lineage>
</organism>
<feature type="transmembrane region" description="Helical" evidence="1">
    <location>
        <begin position="72"/>
        <end position="94"/>
    </location>
</feature>
<dbReference type="STRING" id="388408.LAX5112_03356"/>
<keyword evidence="1" id="KW-1133">Transmembrane helix</keyword>
<feature type="transmembrane region" description="Helical" evidence="1">
    <location>
        <begin position="38"/>
        <end position="60"/>
    </location>
</feature>
<keyword evidence="1" id="KW-0472">Membrane</keyword>
<sequence length="122" mass="14003">MKNRNPLDVLSEEEIDYYRENPDEIHELLNRETVRKKMIGFIVLVAVTLVTVSKAIPYLFEDIPGGSFVSEVVVDLIFEMGAALMGAVATLLFIEVTQARQYEENKQLYRALKAKLKIEKKR</sequence>
<protein>
    <submittedName>
        <fullName evidence="2">Uncharacterized protein</fullName>
    </submittedName>
</protein>
<evidence type="ECO:0000313" key="3">
    <source>
        <dbReference type="Proteomes" id="UP000053235"/>
    </source>
</evidence>
<dbReference type="Proteomes" id="UP000053235">
    <property type="component" value="Unassembled WGS sequence"/>
</dbReference>
<name>A0A0M7ADE0_9HYPH</name>